<comment type="caution">
    <text evidence="1">The sequence shown here is derived from an EMBL/GenBank/DDBJ whole genome shotgun (WGS) entry which is preliminary data.</text>
</comment>
<protein>
    <submittedName>
        <fullName evidence="1">Uncharacterized protein</fullName>
    </submittedName>
</protein>
<evidence type="ECO:0000313" key="1">
    <source>
        <dbReference type="EMBL" id="PAV93588.1"/>
    </source>
</evidence>
<dbReference type="EMBL" id="LIAE01004998">
    <property type="protein sequence ID" value="PAV93588.1"/>
    <property type="molecule type" value="Genomic_DNA"/>
</dbReference>
<sequence>MGTPPWVCSCAVPPGPGATTTPPASAWGRLVASSRLAIAQRSLPCGDKLKVLLNRCAQICTAARNSQTSGSRWPSRGVTLNGPCARNGRRRVLRHTAPLAPDRLLMR</sequence>
<name>A0A2A2M526_9BILA</name>
<dbReference type="Proteomes" id="UP000218231">
    <property type="component" value="Unassembled WGS sequence"/>
</dbReference>
<accession>A0A2A2M526</accession>
<reference evidence="1 2" key="1">
    <citation type="journal article" date="2017" name="Curr. Biol.">
        <title>Genome architecture and evolution of a unichromosomal asexual nematode.</title>
        <authorList>
            <person name="Fradin H."/>
            <person name="Zegar C."/>
            <person name="Gutwein M."/>
            <person name="Lucas J."/>
            <person name="Kovtun M."/>
            <person name="Corcoran D."/>
            <person name="Baugh L.R."/>
            <person name="Kiontke K."/>
            <person name="Gunsalus K."/>
            <person name="Fitch D.H."/>
            <person name="Piano F."/>
        </authorList>
    </citation>
    <scope>NUCLEOTIDE SEQUENCE [LARGE SCALE GENOMIC DNA]</scope>
    <source>
        <strain evidence="1">PF1309</strain>
    </source>
</reference>
<proteinExistence type="predicted"/>
<gene>
    <name evidence="1" type="ORF">WR25_01922</name>
</gene>
<evidence type="ECO:0000313" key="2">
    <source>
        <dbReference type="Proteomes" id="UP000218231"/>
    </source>
</evidence>
<dbReference type="AlphaFoldDB" id="A0A2A2M526"/>
<organism evidence="1 2">
    <name type="scientific">Diploscapter pachys</name>
    <dbReference type="NCBI Taxonomy" id="2018661"/>
    <lineage>
        <taxon>Eukaryota</taxon>
        <taxon>Metazoa</taxon>
        <taxon>Ecdysozoa</taxon>
        <taxon>Nematoda</taxon>
        <taxon>Chromadorea</taxon>
        <taxon>Rhabditida</taxon>
        <taxon>Rhabditina</taxon>
        <taxon>Rhabditomorpha</taxon>
        <taxon>Rhabditoidea</taxon>
        <taxon>Rhabditidae</taxon>
        <taxon>Diploscapter</taxon>
    </lineage>
</organism>
<keyword evidence="2" id="KW-1185">Reference proteome</keyword>